<name>A0ABX7SJP9_9CAUL</name>
<dbReference type="EMBL" id="CP062006">
    <property type="protein sequence ID" value="QTC87922.1"/>
    <property type="molecule type" value="Genomic_DNA"/>
</dbReference>
<accession>A0ABX7SJP9</accession>
<evidence type="ECO:0000313" key="2">
    <source>
        <dbReference type="Proteomes" id="UP000663942"/>
    </source>
</evidence>
<proteinExistence type="predicted"/>
<gene>
    <name evidence="1" type="ORF">IFE19_00465</name>
</gene>
<protein>
    <submittedName>
        <fullName evidence="1">Helix-turn-helix domain-containing protein</fullName>
    </submittedName>
</protein>
<evidence type="ECO:0000313" key="1">
    <source>
        <dbReference type="EMBL" id="QTC87922.1"/>
    </source>
</evidence>
<dbReference type="Proteomes" id="UP000663942">
    <property type="component" value="Chromosome"/>
</dbReference>
<organism evidence="1 2">
    <name type="scientific">Brevundimonas pondensis</name>
    <dbReference type="NCBI Taxonomy" id="2774189"/>
    <lineage>
        <taxon>Bacteria</taxon>
        <taxon>Pseudomonadati</taxon>
        <taxon>Pseudomonadota</taxon>
        <taxon>Alphaproteobacteria</taxon>
        <taxon>Caulobacterales</taxon>
        <taxon>Caulobacteraceae</taxon>
        <taxon>Brevundimonas</taxon>
    </lineage>
</organism>
<keyword evidence="2" id="KW-1185">Reference proteome</keyword>
<dbReference type="RefSeq" id="WP_207824723.1">
    <property type="nucleotide sequence ID" value="NZ_CP062006.1"/>
</dbReference>
<reference evidence="1 2" key="1">
    <citation type="submission" date="2020-09" db="EMBL/GenBank/DDBJ databases">
        <title>Brevundimonas sp. LVF1 isolated from an oligotrophic pond in Goettingen, Germany.</title>
        <authorList>
            <person name="Friedrich I."/>
            <person name="Klassen A."/>
            <person name="Neubauer H."/>
            <person name="Schneider D."/>
            <person name="Hertel R."/>
            <person name="Daniel R."/>
        </authorList>
    </citation>
    <scope>NUCLEOTIDE SEQUENCE [LARGE SCALE GENOMIC DNA]</scope>
    <source>
        <strain evidence="1 2">LVF1</strain>
    </source>
</reference>
<sequence>MSAANDRFANLGPATEAILSRAFSDAVMITAQAAARIIGVDDKTFHALVEGRAIRYVLIGRSTKRYTEADIRAYLMRDTELPCRSTNPPRAVSGSMTSNTKVVGFMARRALKASATQRR</sequence>